<evidence type="ECO:0000256" key="3">
    <source>
        <dbReference type="ARBA" id="ARBA00022574"/>
    </source>
</evidence>
<dbReference type="PANTHER" id="PTHR12442">
    <property type="entry name" value="DYNEIN INTERMEDIATE CHAIN"/>
    <property type="match status" value="1"/>
</dbReference>
<feature type="repeat" description="WD" evidence="5">
    <location>
        <begin position="229"/>
        <end position="270"/>
    </location>
</feature>
<protein>
    <submittedName>
        <fullName evidence="6">Uncharacterized protein</fullName>
    </submittedName>
</protein>
<proteinExistence type="predicted"/>
<accession>A0ABQ5K5B8</accession>
<comment type="caution">
    <text evidence="6">The sequence shown here is derived from an EMBL/GenBank/DDBJ whole genome shotgun (WGS) entry which is preliminary data.</text>
</comment>
<keyword evidence="4" id="KW-0677">Repeat</keyword>
<evidence type="ECO:0000313" key="7">
    <source>
        <dbReference type="Proteomes" id="UP001057375"/>
    </source>
</evidence>
<evidence type="ECO:0000256" key="2">
    <source>
        <dbReference type="ARBA" id="ARBA00022490"/>
    </source>
</evidence>
<dbReference type="PROSITE" id="PS00678">
    <property type="entry name" value="WD_REPEATS_1"/>
    <property type="match status" value="1"/>
</dbReference>
<evidence type="ECO:0000256" key="4">
    <source>
        <dbReference type="ARBA" id="ARBA00022737"/>
    </source>
</evidence>
<evidence type="ECO:0000256" key="1">
    <source>
        <dbReference type="ARBA" id="ARBA00004496"/>
    </source>
</evidence>
<dbReference type="InterPro" id="IPR050687">
    <property type="entry name" value="Dynein_IC"/>
</dbReference>
<evidence type="ECO:0000313" key="6">
    <source>
        <dbReference type="EMBL" id="GKT27748.1"/>
    </source>
</evidence>
<organism evidence="6 7">
    <name type="scientific">Aduncisulcus paluster</name>
    <dbReference type="NCBI Taxonomy" id="2918883"/>
    <lineage>
        <taxon>Eukaryota</taxon>
        <taxon>Metamonada</taxon>
        <taxon>Carpediemonas-like organisms</taxon>
        <taxon>Aduncisulcus</taxon>
    </lineage>
</organism>
<reference evidence="6" key="1">
    <citation type="submission" date="2022-03" db="EMBL/GenBank/DDBJ databases">
        <title>Draft genome sequence of Aduncisulcus paluster, a free-living microaerophilic Fornicata.</title>
        <authorList>
            <person name="Yuyama I."/>
            <person name="Kume K."/>
            <person name="Tamura T."/>
            <person name="Inagaki Y."/>
            <person name="Hashimoto T."/>
        </authorList>
    </citation>
    <scope>NUCLEOTIDE SEQUENCE</scope>
    <source>
        <strain evidence="6">NY0171</strain>
    </source>
</reference>
<evidence type="ECO:0000256" key="5">
    <source>
        <dbReference type="PROSITE-ProRule" id="PRU00221"/>
    </source>
</evidence>
<dbReference type="EMBL" id="BQXS01000046">
    <property type="protein sequence ID" value="GKT27748.1"/>
    <property type="molecule type" value="Genomic_DNA"/>
</dbReference>
<name>A0ABQ5K5B8_9EUKA</name>
<gene>
    <name evidence="6" type="ORF">ADUPG1_000154</name>
</gene>
<keyword evidence="2" id="KW-0963">Cytoplasm</keyword>
<dbReference type="InterPro" id="IPR036322">
    <property type="entry name" value="WD40_repeat_dom_sf"/>
</dbReference>
<dbReference type="Proteomes" id="UP001057375">
    <property type="component" value="Unassembled WGS sequence"/>
</dbReference>
<dbReference type="PROSITE" id="PS50082">
    <property type="entry name" value="WD_REPEATS_2"/>
    <property type="match status" value="1"/>
</dbReference>
<keyword evidence="3 5" id="KW-0853">WD repeat</keyword>
<sequence length="504" mass="54738">MLEDEAEQTILEFLKDESFLKSLDLSYELAIEATMPSPIAIALKHTDGMSLYSHKPISNVNIQHTLYFSKPLTRLTQPSSPMISSQPLSPFLQQKYSKSPFPPVSAISINITCSLLAVSHSHRHRDWCHHEDGCVQVYSLLNLPHSGFVVKDIGKLEHTPRSSSNFSPSSLVPTAPLYNIITHTCITTVAFHPSLPHTLAIGDVLGNVMLYSLGGSVGVRQICRSSGSPVSHVDSVTSLMWLESKRLKGGFGLVSSGRDGKILLWDIRNGFKMPIGGCHLARGSGIEGTRSCMCVYACEPVVGKGSSIVHSQYSSFTSSDSIFPIIISTENGAVLRMNLLISERGIDDDSMLSRTAWRVCSHIGNTSLHTMPGLIGGEKGGDYECVCSVGADCCLQVTNINDEKQPVSLLSTRLPSSMLSATISHSFPGVLMCGSANGMYLIPVKRYLPSSSVMSESFEMISFKEKLKFIPFPELGACVEVKCNGNTFVYCGTQGFTVGRIDLL</sequence>
<comment type="subcellular location">
    <subcellularLocation>
        <location evidence="1">Cytoplasm</location>
    </subcellularLocation>
</comment>
<dbReference type="SUPFAM" id="SSF50978">
    <property type="entry name" value="WD40 repeat-like"/>
    <property type="match status" value="1"/>
</dbReference>
<dbReference type="InterPro" id="IPR001680">
    <property type="entry name" value="WD40_rpt"/>
</dbReference>
<keyword evidence="7" id="KW-1185">Reference proteome</keyword>
<dbReference type="InterPro" id="IPR015943">
    <property type="entry name" value="WD40/YVTN_repeat-like_dom_sf"/>
</dbReference>
<dbReference type="InterPro" id="IPR019775">
    <property type="entry name" value="WD40_repeat_CS"/>
</dbReference>
<dbReference type="Gene3D" id="2.130.10.10">
    <property type="entry name" value="YVTN repeat-like/Quinoprotein amine dehydrogenase"/>
    <property type="match status" value="1"/>
</dbReference>
<dbReference type="PANTHER" id="PTHR12442:SF26">
    <property type="entry name" value="CYTOPLASMIC DYNEIN 2 INTERMEDIATE CHAIN 2"/>
    <property type="match status" value="1"/>
</dbReference>